<proteinExistence type="predicted"/>
<dbReference type="eggNOG" id="COG0412">
    <property type="taxonomic scope" value="Bacteria"/>
</dbReference>
<dbReference type="EMBL" id="AMSG01000024">
    <property type="protein sequence ID" value="EKF54332.1"/>
    <property type="molecule type" value="Genomic_DNA"/>
</dbReference>
<keyword evidence="3" id="KW-1185">Reference proteome</keyword>
<evidence type="ECO:0000259" key="1">
    <source>
        <dbReference type="Pfam" id="PF01738"/>
    </source>
</evidence>
<name>K2QI11_9FLAO</name>
<dbReference type="PANTHER" id="PTHR46623">
    <property type="entry name" value="CARBOXYMETHYLENEBUTENOLIDASE-RELATED"/>
    <property type="match status" value="1"/>
</dbReference>
<dbReference type="Pfam" id="PF01738">
    <property type="entry name" value="DLH"/>
    <property type="match status" value="1"/>
</dbReference>
<evidence type="ECO:0000313" key="2">
    <source>
        <dbReference type="EMBL" id="EKF54332.1"/>
    </source>
</evidence>
<dbReference type="Gene3D" id="3.40.50.1820">
    <property type="entry name" value="alpha/beta hydrolase"/>
    <property type="match status" value="1"/>
</dbReference>
<gene>
    <name evidence="2" type="ORF">I215_12988</name>
</gene>
<dbReference type="SUPFAM" id="SSF53474">
    <property type="entry name" value="alpha/beta-Hydrolases"/>
    <property type="match status" value="1"/>
</dbReference>
<dbReference type="PANTHER" id="PTHR46623:SF6">
    <property type="entry name" value="ALPHA_BETA-HYDROLASES SUPERFAMILY PROTEIN"/>
    <property type="match status" value="1"/>
</dbReference>
<keyword evidence="2" id="KW-0378">Hydrolase</keyword>
<dbReference type="Proteomes" id="UP000007364">
    <property type="component" value="Unassembled WGS sequence"/>
</dbReference>
<dbReference type="RefSeq" id="WP_008992436.1">
    <property type="nucleotide sequence ID" value="NZ_AMSG01000024.1"/>
</dbReference>
<comment type="caution">
    <text evidence="2">The sequence shown here is derived from an EMBL/GenBank/DDBJ whole genome shotgun (WGS) entry which is preliminary data.</text>
</comment>
<protein>
    <submittedName>
        <fullName evidence="2">Dienelactone hydrolase</fullName>
    </submittedName>
</protein>
<dbReference type="PATRIC" id="fig|555500.3.peg.2679"/>
<feature type="domain" description="Dienelactone hydrolase" evidence="1">
    <location>
        <begin position="23"/>
        <end position="230"/>
    </location>
</feature>
<organism evidence="2 3">
    <name type="scientific">Galbibacter marinus</name>
    <dbReference type="NCBI Taxonomy" id="555500"/>
    <lineage>
        <taxon>Bacteria</taxon>
        <taxon>Pseudomonadati</taxon>
        <taxon>Bacteroidota</taxon>
        <taxon>Flavobacteriia</taxon>
        <taxon>Flavobacteriales</taxon>
        <taxon>Flavobacteriaceae</taxon>
        <taxon>Galbibacter</taxon>
    </lineage>
</organism>
<evidence type="ECO:0000313" key="3">
    <source>
        <dbReference type="Proteomes" id="UP000007364"/>
    </source>
</evidence>
<dbReference type="STRING" id="555500.I215_12988"/>
<dbReference type="AlphaFoldDB" id="K2QI11"/>
<dbReference type="InterPro" id="IPR002925">
    <property type="entry name" value="Dienelactn_hydro"/>
</dbReference>
<accession>K2QI11</accession>
<dbReference type="OrthoDB" id="9787933at2"/>
<dbReference type="GO" id="GO:0016787">
    <property type="term" value="F:hydrolase activity"/>
    <property type="evidence" value="ECO:0007669"/>
    <property type="project" value="UniProtKB-KW"/>
</dbReference>
<sequence>MMDASDLIPVHYKDRAIEFQSLITPNYKNNLPGVLILPAWMGIDREAIQAADSLQAHGYIAMVADVYGQGQQPSSIEDASEFSKDLKENFKLYQRRICLALEEFKDLRGYSCSTGIIGYCFGGTGALEAVRGQLEIQAAVCVHGDLFKSPTRVSAVSKAKVLIEHAADDQFISSSDVESLMQEMKESQADWQLITYGDVMHSFTNPWSADYHKTMADRAWRHTLQFLDEVLK</sequence>
<dbReference type="InterPro" id="IPR051049">
    <property type="entry name" value="Dienelactone_hydrolase-like"/>
</dbReference>
<reference evidence="2 3" key="1">
    <citation type="journal article" date="2012" name="J. Bacteriol.">
        <title>Genome Sequence of Galbibacter marinum Type Strain ck-I2-15.</title>
        <authorList>
            <person name="Lai Q."/>
            <person name="Li C."/>
            <person name="Shao Z."/>
        </authorList>
    </citation>
    <scope>NUCLEOTIDE SEQUENCE [LARGE SCALE GENOMIC DNA]</scope>
    <source>
        <strain evidence="3">ck-I2-15</strain>
    </source>
</reference>
<dbReference type="InterPro" id="IPR029058">
    <property type="entry name" value="AB_hydrolase_fold"/>
</dbReference>